<dbReference type="SUPFAM" id="SSF52540">
    <property type="entry name" value="P-loop containing nucleoside triphosphate hydrolases"/>
    <property type="match status" value="1"/>
</dbReference>
<dbReference type="EMBL" id="JAHBCL010000014">
    <property type="protein sequence ID" value="MBS7526896.1"/>
    <property type="molecule type" value="Genomic_DNA"/>
</dbReference>
<protein>
    <submittedName>
        <fullName evidence="10">ABC transporter ATP-binding protein</fullName>
    </submittedName>
</protein>
<evidence type="ECO:0000256" key="7">
    <source>
        <dbReference type="ARBA" id="ARBA00022967"/>
    </source>
</evidence>
<dbReference type="InterPro" id="IPR015856">
    <property type="entry name" value="ABC_transpr_CbiO/EcfA_su"/>
</dbReference>
<dbReference type="SMART" id="SM00382">
    <property type="entry name" value="AAA"/>
    <property type="match status" value="1"/>
</dbReference>
<organism evidence="10 11">
    <name type="scientific">Fusibacter paucivorans</name>
    <dbReference type="NCBI Taxonomy" id="76009"/>
    <lineage>
        <taxon>Bacteria</taxon>
        <taxon>Bacillati</taxon>
        <taxon>Bacillota</taxon>
        <taxon>Clostridia</taxon>
        <taxon>Eubacteriales</taxon>
        <taxon>Eubacteriales Family XII. Incertae Sedis</taxon>
        <taxon>Fusibacter</taxon>
    </lineage>
</organism>
<name>A0ABS5PR89_9FIRM</name>
<gene>
    <name evidence="10" type="ORF">KHM83_09420</name>
</gene>
<dbReference type="InterPro" id="IPR027417">
    <property type="entry name" value="P-loop_NTPase"/>
</dbReference>
<dbReference type="Gene3D" id="3.40.50.300">
    <property type="entry name" value="P-loop containing nucleotide triphosphate hydrolases"/>
    <property type="match status" value="1"/>
</dbReference>
<dbReference type="RefSeq" id="WP_213236757.1">
    <property type="nucleotide sequence ID" value="NZ_JAHBCL010000014.1"/>
</dbReference>
<dbReference type="CDD" id="cd03225">
    <property type="entry name" value="ABC_cobalt_CbiO_domain1"/>
    <property type="match status" value="1"/>
</dbReference>
<dbReference type="PANTHER" id="PTHR43553">
    <property type="entry name" value="HEAVY METAL TRANSPORTER"/>
    <property type="match status" value="1"/>
</dbReference>
<evidence type="ECO:0000256" key="8">
    <source>
        <dbReference type="ARBA" id="ARBA00023136"/>
    </source>
</evidence>
<proteinExistence type="inferred from homology"/>
<keyword evidence="3" id="KW-0813">Transport</keyword>
<evidence type="ECO:0000313" key="10">
    <source>
        <dbReference type="EMBL" id="MBS7526896.1"/>
    </source>
</evidence>
<evidence type="ECO:0000256" key="3">
    <source>
        <dbReference type="ARBA" id="ARBA00022448"/>
    </source>
</evidence>
<comment type="subcellular location">
    <subcellularLocation>
        <location evidence="1">Cell membrane</location>
        <topology evidence="1">Peripheral membrane protein</topology>
    </subcellularLocation>
</comment>
<dbReference type="PROSITE" id="PS00211">
    <property type="entry name" value="ABC_TRANSPORTER_1"/>
    <property type="match status" value="1"/>
</dbReference>
<keyword evidence="7" id="KW-1278">Translocase</keyword>
<dbReference type="InterPro" id="IPR050095">
    <property type="entry name" value="ECF_ABC_transporter_ATP-bd"/>
</dbReference>
<evidence type="ECO:0000259" key="9">
    <source>
        <dbReference type="PROSITE" id="PS50893"/>
    </source>
</evidence>
<keyword evidence="4" id="KW-1003">Cell membrane</keyword>
<dbReference type="Pfam" id="PF00005">
    <property type="entry name" value="ABC_tran"/>
    <property type="match status" value="1"/>
</dbReference>
<keyword evidence="8" id="KW-0472">Membrane</keyword>
<feature type="domain" description="ABC transporter" evidence="9">
    <location>
        <begin position="4"/>
        <end position="220"/>
    </location>
</feature>
<evidence type="ECO:0000256" key="5">
    <source>
        <dbReference type="ARBA" id="ARBA00022741"/>
    </source>
</evidence>
<evidence type="ECO:0000256" key="4">
    <source>
        <dbReference type="ARBA" id="ARBA00022475"/>
    </source>
</evidence>
<dbReference type="InterPro" id="IPR017871">
    <property type="entry name" value="ABC_transporter-like_CS"/>
</dbReference>
<keyword evidence="5" id="KW-0547">Nucleotide-binding</keyword>
<sequence length="220" mass="24769">MSYITFKDVGYHVQGKYLFQNVNLSLGRNSFKTLVGANGAGKTTFSKMMIGMIKPSEGVILLDQKDVNEYKMYEIGNQVGYLFQNPNVQIFAPTVRGELGFALKYKGVDQAVINAKSEIMIDRFSLRHTLDTPAYHLSQGEKQRLALATILMNDPKYLILDEPTTGLDQKRRQMLAEVLLQIHAEGIGILLISHDHDFIRKMPTEVFTIRSGRIANETGI</sequence>
<evidence type="ECO:0000256" key="1">
    <source>
        <dbReference type="ARBA" id="ARBA00004202"/>
    </source>
</evidence>
<evidence type="ECO:0000313" key="11">
    <source>
        <dbReference type="Proteomes" id="UP000746471"/>
    </source>
</evidence>
<dbReference type="Proteomes" id="UP000746471">
    <property type="component" value="Unassembled WGS sequence"/>
</dbReference>
<dbReference type="InterPro" id="IPR003439">
    <property type="entry name" value="ABC_transporter-like_ATP-bd"/>
</dbReference>
<comment type="caution">
    <text evidence="10">The sequence shown here is derived from an EMBL/GenBank/DDBJ whole genome shotgun (WGS) entry which is preliminary data.</text>
</comment>
<dbReference type="InterPro" id="IPR003593">
    <property type="entry name" value="AAA+_ATPase"/>
</dbReference>
<comment type="similarity">
    <text evidence="2">Belongs to the ABC transporter superfamily.</text>
</comment>
<dbReference type="GO" id="GO:0005524">
    <property type="term" value="F:ATP binding"/>
    <property type="evidence" value="ECO:0007669"/>
    <property type="project" value="UniProtKB-KW"/>
</dbReference>
<dbReference type="PROSITE" id="PS50893">
    <property type="entry name" value="ABC_TRANSPORTER_2"/>
    <property type="match status" value="1"/>
</dbReference>
<evidence type="ECO:0000256" key="2">
    <source>
        <dbReference type="ARBA" id="ARBA00005417"/>
    </source>
</evidence>
<reference evidence="10 11" key="1">
    <citation type="submission" date="2021-05" db="EMBL/GenBank/DDBJ databases">
        <title>Fusibacter ferrireducens sp. nov., an anaerobic, sulfur- and Fe-reducing bacterium isolated from the mangrove sediment.</title>
        <authorList>
            <person name="Qiu D."/>
        </authorList>
    </citation>
    <scope>NUCLEOTIDE SEQUENCE [LARGE SCALE GENOMIC DNA]</scope>
    <source>
        <strain evidence="10 11">DSM 12116</strain>
    </source>
</reference>
<accession>A0ABS5PR89</accession>
<evidence type="ECO:0000256" key="6">
    <source>
        <dbReference type="ARBA" id="ARBA00022840"/>
    </source>
</evidence>
<keyword evidence="6 10" id="KW-0067">ATP-binding</keyword>
<keyword evidence="11" id="KW-1185">Reference proteome</keyword>